<keyword evidence="1" id="KW-0547">Nucleotide-binding</keyword>
<evidence type="ECO:0000256" key="1">
    <source>
        <dbReference type="ARBA" id="ARBA00022741"/>
    </source>
</evidence>
<evidence type="ECO:0000256" key="3">
    <source>
        <dbReference type="ARBA" id="ARBA00022840"/>
    </source>
</evidence>
<evidence type="ECO:0000259" key="4">
    <source>
        <dbReference type="Pfam" id="PF02626"/>
    </source>
</evidence>
<evidence type="ECO:0000256" key="2">
    <source>
        <dbReference type="ARBA" id="ARBA00022801"/>
    </source>
</evidence>
<protein>
    <submittedName>
        <fullName evidence="5">Allophanate hydrolase</fullName>
    </submittedName>
</protein>
<evidence type="ECO:0000313" key="8">
    <source>
        <dbReference type="Proteomes" id="UP000045842"/>
    </source>
</evidence>
<dbReference type="Pfam" id="PF02626">
    <property type="entry name" value="CT_A_B"/>
    <property type="match status" value="1"/>
</dbReference>
<dbReference type="EMBL" id="CSAJ01000594">
    <property type="protein sequence ID" value="COW93303.1"/>
    <property type="molecule type" value="Genomic_DNA"/>
</dbReference>
<dbReference type="GO" id="GO:0016787">
    <property type="term" value="F:hydrolase activity"/>
    <property type="evidence" value="ECO:0007669"/>
    <property type="project" value="UniProtKB-KW"/>
</dbReference>
<reference evidence="7 8" key="1">
    <citation type="submission" date="2015-03" db="EMBL/GenBank/DDBJ databases">
        <authorList>
            <consortium name="Pathogen Informatics"/>
        </authorList>
    </citation>
    <scope>NUCLEOTIDE SEQUENCE [LARGE SCALE GENOMIC DNA]</scope>
    <source>
        <strain evidence="5 8">G09801536</strain>
        <strain evidence="6 7">M09401471</strain>
    </source>
</reference>
<dbReference type="GO" id="GO:0005524">
    <property type="term" value="F:ATP binding"/>
    <property type="evidence" value="ECO:0007669"/>
    <property type="project" value="UniProtKB-KW"/>
</dbReference>
<evidence type="ECO:0000313" key="7">
    <source>
        <dbReference type="Proteomes" id="UP000044938"/>
    </source>
</evidence>
<dbReference type="EMBL" id="CSAD01000160">
    <property type="protein sequence ID" value="COV27621.1"/>
    <property type="molecule type" value="Genomic_DNA"/>
</dbReference>
<name>A0A655HY71_MYCTX</name>
<keyword evidence="3" id="KW-0067">ATP-binding</keyword>
<gene>
    <name evidence="5" type="ORF">ERS007679_01485</name>
    <name evidence="6" type="ORF">ERS007720_03581</name>
</gene>
<dbReference type="Proteomes" id="UP000045842">
    <property type="component" value="Unassembled WGS sequence"/>
</dbReference>
<sequence>MILGPDHPITGSYPVVGVITDEDIDKVAQIRPGQYVRLHWARPRSRLPGQGVTQAW</sequence>
<dbReference type="InterPro" id="IPR003778">
    <property type="entry name" value="CT_A_B"/>
</dbReference>
<dbReference type="InterPro" id="IPR029000">
    <property type="entry name" value="Cyclophilin-like_dom_sf"/>
</dbReference>
<evidence type="ECO:0000313" key="5">
    <source>
        <dbReference type="EMBL" id="COV27621.1"/>
    </source>
</evidence>
<organism evidence="5 8">
    <name type="scientific">Mycobacterium tuberculosis</name>
    <dbReference type="NCBI Taxonomy" id="1773"/>
    <lineage>
        <taxon>Bacteria</taxon>
        <taxon>Bacillati</taxon>
        <taxon>Actinomycetota</taxon>
        <taxon>Actinomycetes</taxon>
        <taxon>Mycobacteriales</taxon>
        <taxon>Mycobacteriaceae</taxon>
        <taxon>Mycobacterium</taxon>
        <taxon>Mycobacterium tuberculosis complex</taxon>
    </lineage>
</organism>
<keyword evidence="2 5" id="KW-0378">Hydrolase</keyword>
<dbReference type="AlphaFoldDB" id="A0A655HY71"/>
<feature type="domain" description="Carboxyltransferase" evidence="4">
    <location>
        <begin position="1"/>
        <end position="39"/>
    </location>
</feature>
<dbReference type="Proteomes" id="UP000044938">
    <property type="component" value="Unassembled WGS sequence"/>
</dbReference>
<evidence type="ECO:0000313" key="6">
    <source>
        <dbReference type="EMBL" id="COW93303.1"/>
    </source>
</evidence>
<proteinExistence type="predicted"/>
<accession>A0A655HY71</accession>
<dbReference type="Gene3D" id="2.40.100.10">
    <property type="entry name" value="Cyclophilin-like"/>
    <property type="match status" value="1"/>
</dbReference>